<sequence>MIHPEIPDWLRSTLVTVSVASFLPQLQRITSRRSCAGLSRIFVLSNLISATEQFTIFFYALVNTETENVFVKTSPPSTGDWLNFSQTAAVWLLFLALFALALYSSHQKRLGWIYATFLPLSVVPLVLDAALPPLVDRESRKWMLVFFYMFHTMLVVPLITVFNLVAVCSQARLICTAQKSSALSLPGLFVQAVVFSLVALSWIWRVPFPWERVDYLSLRLLSTWYGSVGWIAVDNGIFGLGRALLLVMALRRGFRKGWMELEGETKPLLADGGYRGYTS</sequence>
<feature type="transmembrane region" description="Helical" evidence="5">
    <location>
        <begin position="224"/>
        <end position="250"/>
    </location>
</feature>
<evidence type="ECO:0000256" key="5">
    <source>
        <dbReference type="SAM" id="Phobius"/>
    </source>
</evidence>
<protein>
    <submittedName>
        <fullName evidence="6">Uncharacterized protein</fullName>
    </submittedName>
</protein>
<evidence type="ECO:0000256" key="1">
    <source>
        <dbReference type="ARBA" id="ARBA00004141"/>
    </source>
</evidence>
<comment type="caution">
    <text evidence="6">The sequence shown here is derived from an EMBL/GenBank/DDBJ whole genome shotgun (WGS) entry which is preliminary data.</text>
</comment>
<feature type="transmembrane region" description="Helical" evidence="5">
    <location>
        <begin position="143"/>
        <end position="169"/>
    </location>
</feature>
<dbReference type="Proteomes" id="UP001610432">
    <property type="component" value="Unassembled WGS sequence"/>
</dbReference>
<comment type="subcellular location">
    <subcellularLocation>
        <location evidence="1">Membrane</location>
        <topology evidence="1">Multi-pass membrane protein</topology>
    </subcellularLocation>
</comment>
<proteinExistence type="predicted"/>
<evidence type="ECO:0000256" key="4">
    <source>
        <dbReference type="ARBA" id="ARBA00023136"/>
    </source>
</evidence>
<evidence type="ECO:0000313" key="7">
    <source>
        <dbReference type="Proteomes" id="UP001610432"/>
    </source>
</evidence>
<dbReference type="Gene3D" id="1.20.1280.290">
    <property type="match status" value="1"/>
</dbReference>
<keyword evidence="7" id="KW-1185">Reference proteome</keyword>
<evidence type="ECO:0000313" key="6">
    <source>
        <dbReference type="EMBL" id="KAL2870899.1"/>
    </source>
</evidence>
<organism evidence="6 7">
    <name type="scientific">Aspergillus lucknowensis</name>
    <dbReference type="NCBI Taxonomy" id="176173"/>
    <lineage>
        <taxon>Eukaryota</taxon>
        <taxon>Fungi</taxon>
        <taxon>Dikarya</taxon>
        <taxon>Ascomycota</taxon>
        <taxon>Pezizomycotina</taxon>
        <taxon>Eurotiomycetes</taxon>
        <taxon>Eurotiomycetidae</taxon>
        <taxon>Eurotiales</taxon>
        <taxon>Aspergillaceae</taxon>
        <taxon>Aspergillus</taxon>
        <taxon>Aspergillus subgen. Nidulantes</taxon>
    </lineage>
</organism>
<keyword evidence="2 5" id="KW-0812">Transmembrane</keyword>
<evidence type="ECO:0000256" key="2">
    <source>
        <dbReference type="ARBA" id="ARBA00022692"/>
    </source>
</evidence>
<keyword evidence="4 5" id="KW-0472">Membrane</keyword>
<dbReference type="GeneID" id="98140645"/>
<feature type="transmembrane region" description="Helical" evidence="5">
    <location>
        <begin position="81"/>
        <end position="103"/>
    </location>
</feature>
<feature type="transmembrane region" description="Helical" evidence="5">
    <location>
        <begin position="181"/>
        <end position="204"/>
    </location>
</feature>
<dbReference type="Pfam" id="PF04193">
    <property type="entry name" value="PQ-loop"/>
    <property type="match status" value="1"/>
</dbReference>
<dbReference type="InterPro" id="IPR006603">
    <property type="entry name" value="PQ-loop_rpt"/>
</dbReference>
<gene>
    <name evidence="6" type="ORF">BJX67DRAFT_210239</name>
</gene>
<evidence type="ECO:0000256" key="3">
    <source>
        <dbReference type="ARBA" id="ARBA00022989"/>
    </source>
</evidence>
<accession>A0ABR4M2R0</accession>
<name>A0ABR4M2R0_9EURO</name>
<dbReference type="RefSeq" id="XP_070889878.1">
    <property type="nucleotide sequence ID" value="XM_071025573.1"/>
</dbReference>
<feature type="transmembrane region" description="Helical" evidence="5">
    <location>
        <begin position="110"/>
        <end position="131"/>
    </location>
</feature>
<feature type="transmembrane region" description="Helical" evidence="5">
    <location>
        <begin position="41"/>
        <end position="61"/>
    </location>
</feature>
<keyword evidence="3 5" id="KW-1133">Transmembrane helix</keyword>
<reference evidence="6 7" key="1">
    <citation type="submission" date="2024-07" db="EMBL/GenBank/DDBJ databases">
        <title>Section-level genome sequencing and comparative genomics of Aspergillus sections Usti and Cavernicolus.</title>
        <authorList>
            <consortium name="Lawrence Berkeley National Laboratory"/>
            <person name="Nybo J.L."/>
            <person name="Vesth T.C."/>
            <person name="Theobald S."/>
            <person name="Frisvad J.C."/>
            <person name="Larsen T.O."/>
            <person name="Kjaerboelling I."/>
            <person name="Rothschild-Mancinelli K."/>
            <person name="Lyhne E.K."/>
            <person name="Kogle M.E."/>
            <person name="Barry K."/>
            <person name="Clum A."/>
            <person name="Na H."/>
            <person name="Ledsgaard L."/>
            <person name="Lin J."/>
            <person name="Lipzen A."/>
            <person name="Kuo A."/>
            <person name="Riley R."/>
            <person name="Mondo S."/>
            <person name="Labutti K."/>
            <person name="Haridas S."/>
            <person name="Pangalinan J."/>
            <person name="Salamov A.A."/>
            <person name="Simmons B.A."/>
            <person name="Magnuson J.K."/>
            <person name="Chen J."/>
            <person name="Drula E."/>
            <person name="Henrissat B."/>
            <person name="Wiebenga A."/>
            <person name="Lubbers R.J."/>
            <person name="Gomes A.C."/>
            <person name="Macurrencykelacurrency M.R."/>
            <person name="Stajich J."/>
            <person name="Grigoriev I.V."/>
            <person name="Mortensen U.H."/>
            <person name="De Vries R.P."/>
            <person name="Baker S.E."/>
            <person name="Andersen M.R."/>
        </authorList>
    </citation>
    <scope>NUCLEOTIDE SEQUENCE [LARGE SCALE GENOMIC DNA]</scope>
    <source>
        <strain evidence="6 7">CBS 449.75</strain>
    </source>
</reference>
<dbReference type="EMBL" id="JBFXLQ010000004">
    <property type="protein sequence ID" value="KAL2870899.1"/>
    <property type="molecule type" value="Genomic_DNA"/>
</dbReference>